<organism evidence="1 2">
    <name type="scientific">Scleroderma citrinum Foug A</name>
    <dbReference type="NCBI Taxonomy" id="1036808"/>
    <lineage>
        <taxon>Eukaryota</taxon>
        <taxon>Fungi</taxon>
        <taxon>Dikarya</taxon>
        <taxon>Basidiomycota</taxon>
        <taxon>Agaricomycotina</taxon>
        <taxon>Agaricomycetes</taxon>
        <taxon>Agaricomycetidae</taxon>
        <taxon>Boletales</taxon>
        <taxon>Sclerodermatineae</taxon>
        <taxon>Sclerodermataceae</taxon>
        <taxon>Scleroderma</taxon>
    </lineage>
</organism>
<dbReference type="AlphaFoldDB" id="A0A0C2YJY4"/>
<gene>
    <name evidence="1" type="ORF">SCLCIDRAFT_146378</name>
</gene>
<keyword evidence="2" id="KW-1185">Reference proteome</keyword>
<dbReference type="OrthoDB" id="2671200at2759"/>
<evidence type="ECO:0000313" key="1">
    <source>
        <dbReference type="EMBL" id="KIM50068.1"/>
    </source>
</evidence>
<dbReference type="HOGENOM" id="CLU_214133_0_0_1"/>
<dbReference type="Proteomes" id="UP000053989">
    <property type="component" value="Unassembled WGS sequence"/>
</dbReference>
<name>A0A0C2YJY4_9AGAM</name>
<protein>
    <submittedName>
        <fullName evidence="1">Uncharacterized protein</fullName>
    </submittedName>
</protein>
<sequence>VCPRYDRERFILERDVGRKVYHIAHLLAHPSARAHLLRYINETTHLKMTFGEV</sequence>
<dbReference type="InParanoid" id="A0A0C2YJY4"/>
<reference evidence="1 2" key="1">
    <citation type="submission" date="2014-04" db="EMBL/GenBank/DDBJ databases">
        <authorList>
            <consortium name="DOE Joint Genome Institute"/>
            <person name="Kuo A."/>
            <person name="Kohler A."/>
            <person name="Nagy L.G."/>
            <person name="Floudas D."/>
            <person name="Copeland A."/>
            <person name="Barry K.W."/>
            <person name="Cichocki N."/>
            <person name="Veneault-Fourrey C."/>
            <person name="LaButti K."/>
            <person name="Lindquist E.A."/>
            <person name="Lipzen A."/>
            <person name="Lundell T."/>
            <person name="Morin E."/>
            <person name="Murat C."/>
            <person name="Sun H."/>
            <person name="Tunlid A."/>
            <person name="Henrissat B."/>
            <person name="Grigoriev I.V."/>
            <person name="Hibbett D.S."/>
            <person name="Martin F."/>
            <person name="Nordberg H.P."/>
            <person name="Cantor M.N."/>
            <person name="Hua S.X."/>
        </authorList>
    </citation>
    <scope>NUCLEOTIDE SEQUENCE [LARGE SCALE GENOMIC DNA]</scope>
    <source>
        <strain evidence="1 2">Foug A</strain>
    </source>
</reference>
<dbReference type="EMBL" id="KN822757">
    <property type="protein sequence ID" value="KIM50068.1"/>
    <property type="molecule type" value="Genomic_DNA"/>
</dbReference>
<feature type="non-terminal residue" evidence="1">
    <location>
        <position position="1"/>
    </location>
</feature>
<evidence type="ECO:0000313" key="2">
    <source>
        <dbReference type="Proteomes" id="UP000053989"/>
    </source>
</evidence>
<reference evidence="2" key="2">
    <citation type="submission" date="2015-01" db="EMBL/GenBank/DDBJ databases">
        <title>Evolutionary Origins and Diversification of the Mycorrhizal Mutualists.</title>
        <authorList>
            <consortium name="DOE Joint Genome Institute"/>
            <consortium name="Mycorrhizal Genomics Consortium"/>
            <person name="Kohler A."/>
            <person name="Kuo A."/>
            <person name="Nagy L.G."/>
            <person name="Floudas D."/>
            <person name="Copeland A."/>
            <person name="Barry K.W."/>
            <person name="Cichocki N."/>
            <person name="Veneault-Fourrey C."/>
            <person name="LaButti K."/>
            <person name="Lindquist E.A."/>
            <person name="Lipzen A."/>
            <person name="Lundell T."/>
            <person name="Morin E."/>
            <person name="Murat C."/>
            <person name="Riley R."/>
            <person name="Ohm R."/>
            <person name="Sun H."/>
            <person name="Tunlid A."/>
            <person name="Henrissat B."/>
            <person name="Grigoriev I.V."/>
            <person name="Hibbett D.S."/>
            <person name="Martin F."/>
        </authorList>
    </citation>
    <scope>NUCLEOTIDE SEQUENCE [LARGE SCALE GENOMIC DNA]</scope>
    <source>
        <strain evidence="2">Foug A</strain>
    </source>
</reference>
<proteinExistence type="predicted"/>
<accession>A0A0C2YJY4</accession>